<dbReference type="PANTHER" id="PTHR11064">
    <property type="entry name" value="CCAAT-BINDING TRANSCRIPTION FACTOR-RELATED"/>
    <property type="match status" value="1"/>
</dbReference>
<reference evidence="6 7" key="1">
    <citation type="journal article" date="2024" name="Plant Biotechnol. J.">
        <title>Dendrobium thyrsiflorum genome and its molecular insights into genes involved in important horticultural traits.</title>
        <authorList>
            <person name="Chen B."/>
            <person name="Wang J.Y."/>
            <person name="Zheng P.J."/>
            <person name="Li K.L."/>
            <person name="Liang Y.M."/>
            <person name="Chen X.F."/>
            <person name="Zhang C."/>
            <person name="Zhao X."/>
            <person name="He X."/>
            <person name="Zhang G.Q."/>
            <person name="Liu Z.J."/>
            <person name="Xu Q."/>
        </authorList>
    </citation>
    <scope>NUCLEOTIDE SEQUENCE [LARGE SCALE GENOMIC DNA]</scope>
    <source>
        <strain evidence="6">GZMU011</strain>
    </source>
</reference>
<keyword evidence="7" id="KW-1185">Reference proteome</keyword>
<comment type="similarity">
    <text evidence="1">Belongs to the NFYB/HAP3 subunit family.</text>
</comment>
<comment type="caution">
    <text evidence="6">The sequence shown here is derived from an EMBL/GenBank/DDBJ whole genome shotgun (WGS) entry which is preliminary data.</text>
</comment>
<evidence type="ECO:0000259" key="5">
    <source>
        <dbReference type="Pfam" id="PF00808"/>
    </source>
</evidence>
<feature type="domain" description="Transcription factor CBF/NF-Y/archaeal histone" evidence="5">
    <location>
        <begin position="34"/>
        <end position="98"/>
    </location>
</feature>
<dbReference type="EMBL" id="JANQDX010000012">
    <property type="protein sequence ID" value="KAL0915010.1"/>
    <property type="molecule type" value="Genomic_DNA"/>
</dbReference>
<evidence type="ECO:0000256" key="1">
    <source>
        <dbReference type="ARBA" id="ARBA00009053"/>
    </source>
</evidence>
<sequence>MAEEVPANPSGGSHESGDQGDQSPRRNFRTPEGFLPITNIFRIMKKVLPRNGKITKDAKETMQECVTEFISFITSETSEMLQNEKRKTINGDDILRAMTTLGFDDYIAPLRMYLRKYREVITL</sequence>
<evidence type="ECO:0000256" key="4">
    <source>
        <dbReference type="SAM" id="MobiDB-lite"/>
    </source>
</evidence>
<accession>A0ABD0UQH6</accession>
<evidence type="ECO:0000256" key="3">
    <source>
        <dbReference type="ARBA" id="ARBA00023163"/>
    </source>
</evidence>
<dbReference type="PANTHER" id="PTHR11064:SF171">
    <property type="entry name" value="NUCLEAR TRANSCRIPTION FACTOR Y SUBUNIT B-2"/>
    <property type="match status" value="1"/>
</dbReference>
<evidence type="ECO:0000256" key="2">
    <source>
        <dbReference type="ARBA" id="ARBA00023015"/>
    </source>
</evidence>
<dbReference type="AlphaFoldDB" id="A0ABD0UQH6"/>
<dbReference type="InterPro" id="IPR009072">
    <property type="entry name" value="Histone-fold"/>
</dbReference>
<proteinExistence type="inferred from homology"/>
<keyword evidence="3" id="KW-0804">Transcription</keyword>
<dbReference type="SUPFAM" id="SSF47113">
    <property type="entry name" value="Histone-fold"/>
    <property type="match status" value="1"/>
</dbReference>
<name>A0ABD0UQH6_DENTH</name>
<evidence type="ECO:0000313" key="6">
    <source>
        <dbReference type="EMBL" id="KAL0915010.1"/>
    </source>
</evidence>
<dbReference type="Proteomes" id="UP001552299">
    <property type="component" value="Unassembled WGS sequence"/>
</dbReference>
<evidence type="ECO:0000313" key="7">
    <source>
        <dbReference type="Proteomes" id="UP001552299"/>
    </source>
</evidence>
<dbReference type="Pfam" id="PF00808">
    <property type="entry name" value="CBFD_NFYB_HMF"/>
    <property type="match status" value="1"/>
</dbReference>
<protein>
    <recommendedName>
        <fullName evidence="5">Transcription factor CBF/NF-Y/archaeal histone domain-containing protein</fullName>
    </recommendedName>
</protein>
<dbReference type="PRINTS" id="PR00615">
    <property type="entry name" value="CCAATSUBUNTA"/>
</dbReference>
<gene>
    <name evidence="6" type="ORF">M5K25_015406</name>
</gene>
<organism evidence="6 7">
    <name type="scientific">Dendrobium thyrsiflorum</name>
    <name type="common">Pinecone-like raceme dendrobium</name>
    <name type="synonym">Orchid</name>
    <dbReference type="NCBI Taxonomy" id="117978"/>
    <lineage>
        <taxon>Eukaryota</taxon>
        <taxon>Viridiplantae</taxon>
        <taxon>Streptophyta</taxon>
        <taxon>Embryophyta</taxon>
        <taxon>Tracheophyta</taxon>
        <taxon>Spermatophyta</taxon>
        <taxon>Magnoliopsida</taxon>
        <taxon>Liliopsida</taxon>
        <taxon>Asparagales</taxon>
        <taxon>Orchidaceae</taxon>
        <taxon>Epidendroideae</taxon>
        <taxon>Malaxideae</taxon>
        <taxon>Dendrobiinae</taxon>
        <taxon>Dendrobium</taxon>
    </lineage>
</organism>
<dbReference type="Gene3D" id="1.10.20.10">
    <property type="entry name" value="Histone, subunit A"/>
    <property type="match status" value="1"/>
</dbReference>
<feature type="region of interest" description="Disordered" evidence="4">
    <location>
        <begin position="1"/>
        <end position="32"/>
    </location>
</feature>
<dbReference type="InterPro" id="IPR027113">
    <property type="entry name" value="Transc_fact_NFYB/HAP3"/>
</dbReference>
<keyword evidence="2" id="KW-0805">Transcription regulation</keyword>
<dbReference type="InterPro" id="IPR003958">
    <property type="entry name" value="CBFA_NFYB_domain"/>
</dbReference>
<dbReference type="CDD" id="cd22907">
    <property type="entry name" value="HFD_NFYB"/>
    <property type="match status" value="1"/>
</dbReference>